<proteinExistence type="predicted"/>
<protein>
    <submittedName>
        <fullName evidence="1">Uncharacterized protein</fullName>
    </submittedName>
</protein>
<gene>
    <name evidence="1" type="ORF">LCGC14_3068050</name>
</gene>
<organism evidence="1">
    <name type="scientific">marine sediment metagenome</name>
    <dbReference type="NCBI Taxonomy" id="412755"/>
    <lineage>
        <taxon>unclassified sequences</taxon>
        <taxon>metagenomes</taxon>
        <taxon>ecological metagenomes</taxon>
    </lineage>
</organism>
<reference evidence="1" key="1">
    <citation type="journal article" date="2015" name="Nature">
        <title>Complex archaea that bridge the gap between prokaryotes and eukaryotes.</title>
        <authorList>
            <person name="Spang A."/>
            <person name="Saw J.H."/>
            <person name="Jorgensen S.L."/>
            <person name="Zaremba-Niedzwiedzka K."/>
            <person name="Martijn J."/>
            <person name="Lind A.E."/>
            <person name="van Eijk R."/>
            <person name="Schleper C."/>
            <person name="Guy L."/>
            <person name="Ettema T.J."/>
        </authorList>
    </citation>
    <scope>NUCLEOTIDE SEQUENCE</scope>
</reference>
<accession>A0A0F8X575</accession>
<dbReference type="AlphaFoldDB" id="A0A0F8X575"/>
<comment type="caution">
    <text evidence="1">The sequence shown here is derived from an EMBL/GenBank/DDBJ whole genome shotgun (WGS) entry which is preliminary data.</text>
</comment>
<sequence>MKPSERDQLLIRLDERSQNTWRSVEKIETHMDSINSSIYDHGERIATIEGAGFGPKTKLAGLGGVL</sequence>
<evidence type="ECO:0000313" key="1">
    <source>
        <dbReference type="EMBL" id="KKK56085.1"/>
    </source>
</evidence>
<name>A0A0F8X575_9ZZZZ</name>
<dbReference type="EMBL" id="LAZR01065164">
    <property type="protein sequence ID" value="KKK56085.1"/>
    <property type="molecule type" value="Genomic_DNA"/>
</dbReference>
<feature type="non-terminal residue" evidence="1">
    <location>
        <position position="66"/>
    </location>
</feature>